<protein>
    <submittedName>
        <fullName evidence="2">Probable 3-deoxy-D-manno-octulosonic acid transferase, mitochondrial isoform X1</fullName>
    </submittedName>
</protein>
<dbReference type="GO" id="GO:0016740">
    <property type="term" value="F:transferase activity"/>
    <property type="evidence" value="ECO:0007669"/>
    <property type="project" value="UniProtKB-KW"/>
</dbReference>
<name>A0A6L2NDK1_TANCI</name>
<reference evidence="2" key="1">
    <citation type="journal article" date="2019" name="Sci. Rep.">
        <title>Draft genome of Tanacetum cinerariifolium, the natural source of mosquito coil.</title>
        <authorList>
            <person name="Yamashiro T."/>
            <person name="Shiraishi A."/>
            <person name="Satake H."/>
            <person name="Nakayama K."/>
        </authorList>
    </citation>
    <scope>NUCLEOTIDE SEQUENCE</scope>
</reference>
<feature type="compositionally biased region" description="Basic residues" evidence="1">
    <location>
        <begin position="1"/>
        <end position="19"/>
    </location>
</feature>
<gene>
    <name evidence="2" type="ORF">Tci_055637</name>
</gene>
<proteinExistence type="predicted"/>
<feature type="region of interest" description="Disordered" evidence="1">
    <location>
        <begin position="1"/>
        <end position="22"/>
    </location>
</feature>
<dbReference type="EMBL" id="BKCJ010008726">
    <property type="protein sequence ID" value="GEU83659.1"/>
    <property type="molecule type" value="Genomic_DNA"/>
</dbReference>
<evidence type="ECO:0000256" key="1">
    <source>
        <dbReference type="SAM" id="MobiDB-lite"/>
    </source>
</evidence>
<comment type="caution">
    <text evidence="2">The sequence shown here is derived from an EMBL/GenBank/DDBJ whole genome shotgun (WGS) entry which is preliminary data.</text>
</comment>
<accession>A0A6L2NDK1</accession>
<organism evidence="2">
    <name type="scientific">Tanacetum cinerariifolium</name>
    <name type="common">Dalmatian daisy</name>
    <name type="synonym">Chrysanthemum cinerariifolium</name>
    <dbReference type="NCBI Taxonomy" id="118510"/>
    <lineage>
        <taxon>Eukaryota</taxon>
        <taxon>Viridiplantae</taxon>
        <taxon>Streptophyta</taxon>
        <taxon>Embryophyta</taxon>
        <taxon>Tracheophyta</taxon>
        <taxon>Spermatophyta</taxon>
        <taxon>Magnoliopsida</taxon>
        <taxon>eudicotyledons</taxon>
        <taxon>Gunneridae</taxon>
        <taxon>Pentapetalae</taxon>
        <taxon>asterids</taxon>
        <taxon>campanulids</taxon>
        <taxon>Asterales</taxon>
        <taxon>Asteraceae</taxon>
        <taxon>Asteroideae</taxon>
        <taxon>Anthemideae</taxon>
        <taxon>Anthemidinae</taxon>
        <taxon>Tanacetum</taxon>
    </lineage>
</organism>
<sequence length="145" mass="15699">MKLSGKGKGKQNHSHRKRSVDRSKEGYLDIGLGSIPTPGAGSLGKGLVGGGLELEAFIDNLLSNPEILEARKTAAKQAFRYLSSGVIENVWTLLDYHILKNASCGRMLTKALIIAHNQSGMNFAWNFCLDMRISASLLSRVAGNQ</sequence>
<keyword evidence="2" id="KW-0808">Transferase</keyword>
<dbReference type="AlphaFoldDB" id="A0A6L2NDK1"/>
<evidence type="ECO:0000313" key="2">
    <source>
        <dbReference type="EMBL" id="GEU83659.1"/>
    </source>
</evidence>